<dbReference type="PRINTS" id="PR00455">
    <property type="entry name" value="HTHTETR"/>
</dbReference>
<keyword evidence="3" id="KW-0804">Transcription</keyword>
<dbReference type="EMBL" id="BMMW01000004">
    <property type="protein sequence ID" value="GGK63095.1"/>
    <property type="molecule type" value="Genomic_DNA"/>
</dbReference>
<dbReference type="InterPro" id="IPR001647">
    <property type="entry name" value="HTH_TetR"/>
</dbReference>
<dbReference type="AlphaFoldDB" id="A0A917QQC1"/>
<protein>
    <submittedName>
        <fullName evidence="7">TetR family transcriptional regulator</fullName>
    </submittedName>
</protein>
<dbReference type="PANTHER" id="PTHR30055:SF234">
    <property type="entry name" value="HTH-TYPE TRANSCRIPTIONAL REGULATOR BETI"/>
    <property type="match status" value="1"/>
</dbReference>
<evidence type="ECO:0000256" key="2">
    <source>
        <dbReference type="ARBA" id="ARBA00023125"/>
    </source>
</evidence>
<evidence type="ECO:0000256" key="4">
    <source>
        <dbReference type="PROSITE-ProRule" id="PRU00335"/>
    </source>
</evidence>
<proteinExistence type="predicted"/>
<feature type="domain" description="HTH tetR-type" evidence="6">
    <location>
        <begin position="11"/>
        <end position="71"/>
    </location>
</feature>
<evidence type="ECO:0000313" key="8">
    <source>
        <dbReference type="Proteomes" id="UP000612956"/>
    </source>
</evidence>
<sequence length="367" mass="39933">MARLTRAKQQEITRTKVLDAAKAEFAEHGFRGTAIDRIAHRADLTRGAVYSNFPGKLALYLSVLAREAEFAPAPPAAAPGASPGEAMRLMATTWAERFPRRHDYDRTGVDTLSSPMLSVDFMPEVRASAHLRRPFAQLIELDAILLAASMGNLADGSSFSHYRPIARSALTMLLCGTQLSFVIPDFVDPDLLVEMCRQVVDMKLSPQRPRDAVPGPDPVRTSPDTQWNPRRGIVDLLHSRPAELERDGVVAILGLNRLRAIEELIEGSPDLADIAVVLVCDPVAEVAPLARLALADFSRSLRYAFPESAVPTMRFIVDNDGALTEGLQSSASVADTETALIIRSGNVITRYIGRGSVRAAAESCSRH</sequence>
<comment type="caution">
    <text evidence="7">The sequence shown here is derived from an EMBL/GenBank/DDBJ whole genome shotgun (WGS) entry which is preliminary data.</text>
</comment>
<accession>A0A917QQC1</accession>
<dbReference type="GO" id="GO:0003700">
    <property type="term" value="F:DNA-binding transcription factor activity"/>
    <property type="evidence" value="ECO:0007669"/>
    <property type="project" value="TreeGrafter"/>
</dbReference>
<dbReference type="RefSeq" id="WP_188830497.1">
    <property type="nucleotide sequence ID" value="NZ_BMMW01000004.1"/>
</dbReference>
<keyword evidence="2 4" id="KW-0238">DNA-binding</keyword>
<keyword evidence="8" id="KW-1185">Reference proteome</keyword>
<evidence type="ECO:0000256" key="5">
    <source>
        <dbReference type="SAM" id="MobiDB-lite"/>
    </source>
</evidence>
<dbReference type="GO" id="GO:0000976">
    <property type="term" value="F:transcription cis-regulatory region binding"/>
    <property type="evidence" value="ECO:0007669"/>
    <property type="project" value="TreeGrafter"/>
</dbReference>
<dbReference type="PROSITE" id="PS50977">
    <property type="entry name" value="HTH_TETR_2"/>
    <property type="match status" value="1"/>
</dbReference>
<dbReference type="Gene3D" id="1.10.357.10">
    <property type="entry name" value="Tetracycline Repressor, domain 2"/>
    <property type="match status" value="1"/>
</dbReference>
<dbReference type="Proteomes" id="UP000612956">
    <property type="component" value="Unassembled WGS sequence"/>
</dbReference>
<evidence type="ECO:0000259" key="6">
    <source>
        <dbReference type="PROSITE" id="PS50977"/>
    </source>
</evidence>
<evidence type="ECO:0000256" key="1">
    <source>
        <dbReference type="ARBA" id="ARBA00023015"/>
    </source>
</evidence>
<dbReference type="Pfam" id="PF00440">
    <property type="entry name" value="TetR_N"/>
    <property type="match status" value="1"/>
</dbReference>
<dbReference type="InterPro" id="IPR050109">
    <property type="entry name" value="HTH-type_TetR-like_transc_reg"/>
</dbReference>
<reference evidence="7" key="2">
    <citation type="submission" date="2020-09" db="EMBL/GenBank/DDBJ databases">
        <authorList>
            <person name="Sun Q."/>
            <person name="Zhou Y."/>
        </authorList>
    </citation>
    <scope>NUCLEOTIDE SEQUENCE</scope>
    <source>
        <strain evidence="7">CGMCC 4.7278</strain>
    </source>
</reference>
<dbReference type="SUPFAM" id="SSF46689">
    <property type="entry name" value="Homeodomain-like"/>
    <property type="match status" value="1"/>
</dbReference>
<feature type="DNA-binding region" description="H-T-H motif" evidence="4">
    <location>
        <begin position="34"/>
        <end position="53"/>
    </location>
</feature>
<dbReference type="PANTHER" id="PTHR30055">
    <property type="entry name" value="HTH-TYPE TRANSCRIPTIONAL REGULATOR RUTR"/>
    <property type="match status" value="1"/>
</dbReference>
<gene>
    <name evidence="7" type="ORF">GCM10011591_39200</name>
</gene>
<evidence type="ECO:0000313" key="7">
    <source>
        <dbReference type="EMBL" id="GGK63095.1"/>
    </source>
</evidence>
<reference evidence="7" key="1">
    <citation type="journal article" date="2014" name="Int. J. Syst. Evol. Microbiol.">
        <title>Complete genome sequence of Corynebacterium casei LMG S-19264T (=DSM 44701T), isolated from a smear-ripened cheese.</title>
        <authorList>
            <consortium name="US DOE Joint Genome Institute (JGI-PGF)"/>
            <person name="Walter F."/>
            <person name="Albersmeier A."/>
            <person name="Kalinowski J."/>
            <person name="Ruckert C."/>
        </authorList>
    </citation>
    <scope>NUCLEOTIDE SEQUENCE</scope>
    <source>
        <strain evidence="7">CGMCC 4.7278</strain>
    </source>
</reference>
<keyword evidence="1" id="KW-0805">Transcription regulation</keyword>
<name>A0A917QQC1_9NOCA</name>
<organism evidence="7 8">
    <name type="scientific">Nocardia camponoti</name>
    <dbReference type="NCBI Taxonomy" id="1616106"/>
    <lineage>
        <taxon>Bacteria</taxon>
        <taxon>Bacillati</taxon>
        <taxon>Actinomycetota</taxon>
        <taxon>Actinomycetes</taxon>
        <taxon>Mycobacteriales</taxon>
        <taxon>Nocardiaceae</taxon>
        <taxon>Nocardia</taxon>
    </lineage>
</organism>
<dbReference type="InterPro" id="IPR009057">
    <property type="entry name" value="Homeodomain-like_sf"/>
</dbReference>
<feature type="region of interest" description="Disordered" evidence="5">
    <location>
        <begin position="206"/>
        <end position="225"/>
    </location>
</feature>
<evidence type="ECO:0000256" key="3">
    <source>
        <dbReference type="ARBA" id="ARBA00023163"/>
    </source>
</evidence>